<name>A0A2D0N238_FLAN2</name>
<dbReference type="InterPro" id="IPR013783">
    <property type="entry name" value="Ig-like_fold"/>
</dbReference>
<evidence type="ECO:0000256" key="1">
    <source>
        <dbReference type="SAM" id="Coils"/>
    </source>
</evidence>
<dbReference type="Pfam" id="PF06580">
    <property type="entry name" value="His_kinase"/>
    <property type="match status" value="1"/>
</dbReference>
<keyword evidence="2" id="KW-1133">Transmembrane helix</keyword>
<feature type="coiled-coil region" evidence="1">
    <location>
        <begin position="791"/>
        <end position="820"/>
    </location>
</feature>
<evidence type="ECO:0000313" key="5">
    <source>
        <dbReference type="Proteomes" id="UP000223913"/>
    </source>
</evidence>
<dbReference type="PANTHER" id="PTHR34220:SF7">
    <property type="entry name" value="SENSOR HISTIDINE KINASE YPDA"/>
    <property type="match status" value="1"/>
</dbReference>
<dbReference type="InterPro" id="IPR050640">
    <property type="entry name" value="Bact_2-comp_sensor_kinase"/>
</dbReference>
<accession>A0A2D0N238</accession>
<dbReference type="Proteomes" id="UP000223913">
    <property type="component" value="Unassembled WGS sequence"/>
</dbReference>
<dbReference type="PANTHER" id="PTHR34220">
    <property type="entry name" value="SENSOR HISTIDINE KINASE YPDA"/>
    <property type="match status" value="1"/>
</dbReference>
<dbReference type="InterPro" id="IPR010559">
    <property type="entry name" value="Sig_transdc_His_kin_internal"/>
</dbReference>
<dbReference type="Gene3D" id="2.60.40.10">
    <property type="entry name" value="Immunoglobulins"/>
    <property type="match status" value="1"/>
</dbReference>
<organism evidence="4 5">
    <name type="scientific">Flavilitoribacter nigricans (strain ATCC 23147 / DSM 23189 / NBRC 102662 / NCIMB 1420 / SS-2)</name>
    <name type="common">Lewinella nigricans</name>
    <dbReference type="NCBI Taxonomy" id="1122177"/>
    <lineage>
        <taxon>Bacteria</taxon>
        <taxon>Pseudomonadati</taxon>
        <taxon>Bacteroidota</taxon>
        <taxon>Saprospiria</taxon>
        <taxon>Saprospirales</taxon>
        <taxon>Lewinellaceae</taxon>
        <taxon>Flavilitoribacter</taxon>
    </lineage>
</organism>
<dbReference type="SUPFAM" id="SSF55874">
    <property type="entry name" value="ATPase domain of HSP90 chaperone/DNA topoisomerase II/histidine kinase"/>
    <property type="match status" value="1"/>
</dbReference>
<dbReference type="Gene3D" id="2.130.10.10">
    <property type="entry name" value="YVTN repeat-like/Quinoprotein amine dehydrogenase"/>
    <property type="match status" value="3"/>
</dbReference>
<dbReference type="RefSeq" id="WP_099154380.1">
    <property type="nucleotide sequence ID" value="NZ_PDUD01000043.1"/>
</dbReference>
<evidence type="ECO:0000313" key="4">
    <source>
        <dbReference type="EMBL" id="PHN02189.1"/>
    </source>
</evidence>
<evidence type="ECO:0000259" key="3">
    <source>
        <dbReference type="Pfam" id="PF06580"/>
    </source>
</evidence>
<dbReference type="Gene3D" id="3.30.565.10">
    <property type="entry name" value="Histidine kinase-like ATPase, C-terminal domain"/>
    <property type="match status" value="1"/>
</dbReference>
<proteinExistence type="predicted"/>
<evidence type="ECO:0000256" key="2">
    <source>
        <dbReference type="SAM" id="Phobius"/>
    </source>
</evidence>
<feature type="domain" description="Signal transduction histidine kinase internal region" evidence="3">
    <location>
        <begin position="811"/>
        <end position="890"/>
    </location>
</feature>
<keyword evidence="5" id="KW-1185">Reference proteome</keyword>
<comment type="caution">
    <text evidence="4">The sequence shown here is derived from an EMBL/GenBank/DDBJ whole genome shotgun (WGS) entry which is preliminary data.</text>
</comment>
<feature type="transmembrane region" description="Helical" evidence="2">
    <location>
        <begin position="765"/>
        <end position="783"/>
    </location>
</feature>
<gene>
    <name evidence="4" type="ORF">CRP01_33175</name>
</gene>
<dbReference type="InterPro" id="IPR036890">
    <property type="entry name" value="HATPase_C_sf"/>
</dbReference>
<keyword evidence="1" id="KW-0175">Coiled coil</keyword>
<dbReference type="OrthoDB" id="9809670at2"/>
<dbReference type="GO" id="GO:0000155">
    <property type="term" value="F:phosphorelay sensor kinase activity"/>
    <property type="evidence" value="ECO:0007669"/>
    <property type="project" value="InterPro"/>
</dbReference>
<protein>
    <recommendedName>
        <fullName evidence="3">Signal transduction histidine kinase internal region domain-containing protein</fullName>
    </recommendedName>
</protein>
<dbReference type="EMBL" id="PDUD01000043">
    <property type="protein sequence ID" value="PHN02189.1"/>
    <property type="molecule type" value="Genomic_DNA"/>
</dbReference>
<reference evidence="4 5" key="1">
    <citation type="submission" date="2017-10" db="EMBL/GenBank/DDBJ databases">
        <title>The draft genome sequence of Lewinella nigricans NBRC 102662.</title>
        <authorList>
            <person name="Wang K."/>
        </authorList>
    </citation>
    <scope>NUCLEOTIDE SEQUENCE [LARGE SCALE GENOMIC DNA]</scope>
    <source>
        <strain evidence="4 5">NBRC 102662</strain>
    </source>
</reference>
<sequence length="1013" mass="116902">MQYKFIGVIILVLGGYYAKAQPTVDLQFNFKNIRPEDGLRDNRFNTYIFQDSKGFIWISSLSGLYRFDGMETKLYNYEDGLDDTNIQSELFEDRRGDIWFSTFSTLNVYVRQLDSILNVPILDENGIAFAQGYRVFHLDQTNDRLWLKVGDRIFGLSTKDPGRYFALPQKTNGVQFSTISGESGGLETIVASPWWNGRGIDFFQLQDTQLVDYKHYLHDHLYIKKSILLEDSSWLLMDDKKLFLFDETTPDTISILSNTISYKPWDAVKADGEHLYLSTLDKGLWYYNWKDDEFIKQWSTANPPPHNLSSDSPKELYLSPENYLWTSIRNVGIDYTYLHGNPFKNPLIQLELQDVEVVSVQEDQNKNVWVGIKEEGIKVFSGEGEFLSDYQIDLTESELWQVGIGGNGNIFAVSSRRLYYLDKATNSFDSILNPKGLTFRFLSSIYPKRTIVSTNLGWQELVINGKGQYSLAPCKEFINNQEFAFLQTFQTANRKVYIPYSASELWIYEATMLGLKPVKKVSCNLEFFGFCESKKYAETVWAASSKGLVRIVQDTLIQYEFGEDSELSNSSIYGIVEDDTGALWISGNQGLWQYQPKDSTLCRYETVDGISSNLFSLYYSAIESSTKDIWLANNKGLTTFDPISIEPLPLKPKVYIDQLTINNNKAIRGIGELHKIELKHDESTLTFLVKAIDYLKANQVKLHYRLKGYEERDEWLTVMNGQQIRYTKIRPGDFIFQVRAEDSFGNISEVHQLPIHIEPPWWETWIFYLLTTIIIVSITYLAYRLRINQVKKNAEKETAIAKLELQVAELETKAFRSQMNPHFLSNALNSIKGIVLKNETEDAAGYITKFSTLIRTILNNSEKKLVPLSKELEALKLYIELESLRFTNKFDYQIQVGKNVDQDFVRIPPLILQPFVENAIWHGLLPKNDDLKKLKVNIFRKDDFIICEIEDNGVGRKITEEKEKEGHESMGIDITKKRLQLLNTLNELYIIDLENDERMALGTKVIIQLYTPE</sequence>
<dbReference type="AlphaFoldDB" id="A0A2D0N238"/>
<keyword evidence="2" id="KW-0472">Membrane</keyword>
<dbReference type="SUPFAM" id="SSF63829">
    <property type="entry name" value="Calcium-dependent phosphotriesterase"/>
    <property type="match status" value="1"/>
</dbReference>
<dbReference type="GO" id="GO:0016020">
    <property type="term" value="C:membrane"/>
    <property type="evidence" value="ECO:0007669"/>
    <property type="project" value="InterPro"/>
</dbReference>
<keyword evidence="2" id="KW-0812">Transmembrane</keyword>
<dbReference type="InterPro" id="IPR015943">
    <property type="entry name" value="WD40/YVTN_repeat-like_dom_sf"/>
</dbReference>